<accession>A0ABU7L4F7</accession>
<dbReference type="CDD" id="cd02885">
    <property type="entry name" value="NUDIX_IPP_Isomerase"/>
    <property type="match status" value="1"/>
</dbReference>
<dbReference type="RefSeq" id="WP_330131537.1">
    <property type="nucleotide sequence ID" value="NZ_JAUTXY010000001.1"/>
</dbReference>
<comment type="caution">
    <text evidence="12">The sequence shown here is derived from an EMBL/GenBank/DDBJ whole genome shotgun (WGS) entry which is preliminary data.</text>
</comment>
<comment type="pathway">
    <text evidence="1 10">Isoprenoid biosynthesis; dimethylallyl diphosphate biosynthesis; dimethylallyl diphosphate from isopentenyl diphosphate: step 1/1.</text>
</comment>
<comment type="catalytic activity">
    <reaction evidence="10">
        <text>isopentenyl diphosphate = dimethylallyl diphosphate</text>
        <dbReference type="Rhea" id="RHEA:23284"/>
        <dbReference type="ChEBI" id="CHEBI:57623"/>
        <dbReference type="ChEBI" id="CHEBI:128769"/>
        <dbReference type="EC" id="5.3.3.2"/>
    </reaction>
</comment>
<dbReference type="EMBL" id="JAUTXY010000001">
    <property type="protein sequence ID" value="MEE2056242.1"/>
    <property type="molecule type" value="Genomic_DNA"/>
</dbReference>
<keyword evidence="8 10" id="KW-0414">Isoprene biosynthesis</keyword>
<keyword evidence="9 10" id="KW-0413">Isomerase</keyword>
<dbReference type="InterPro" id="IPR056375">
    <property type="entry name" value="Idi_bact"/>
</dbReference>
<organism evidence="12 13">
    <name type="scientific">Rhodococcus artemisiae</name>
    <dbReference type="NCBI Taxonomy" id="714159"/>
    <lineage>
        <taxon>Bacteria</taxon>
        <taxon>Bacillati</taxon>
        <taxon>Actinomycetota</taxon>
        <taxon>Actinomycetes</taxon>
        <taxon>Mycobacteriales</taxon>
        <taxon>Nocardiaceae</taxon>
        <taxon>Rhodococcus</taxon>
    </lineage>
</organism>
<evidence type="ECO:0000256" key="9">
    <source>
        <dbReference type="ARBA" id="ARBA00023235"/>
    </source>
</evidence>
<dbReference type="SUPFAM" id="SSF55811">
    <property type="entry name" value="Nudix"/>
    <property type="match status" value="1"/>
</dbReference>
<evidence type="ECO:0000256" key="6">
    <source>
        <dbReference type="ARBA" id="ARBA00022842"/>
    </source>
</evidence>
<evidence type="ECO:0000259" key="11">
    <source>
        <dbReference type="PROSITE" id="PS51462"/>
    </source>
</evidence>
<comment type="cofactor">
    <cofactor evidence="10">
        <name>Mn(2+)</name>
        <dbReference type="ChEBI" id="CHEBI:29035"/>
    </cofactor>
    <text evidence="10">Binds 1 Mn(2+) ion per subunit.</text>
</comment>
<evidence type="ECO:0000256" key="5">
    <source>
        <dbReference type="ARBA" id="ARBA00022723"/>
    </source>
</evidence>
<dbReference type="EC" id="5.3.3.2" evidence="3 10"/>
<dbReference type="PROSITE" id="PS51462">
    <property type="entry name" value="NUDIX"/>
    <property type="match status" value="1"/>
</dbReference>
<dbReference type="GO" id="GO:0004452">
    <property type="term" value="F:isopentenyl-diphosphate delta-isomerase activity"/>
    <property type="evidence" value="ECO:0007669"/>
    <property type="project" value="UniProtKB-EC"/>
</dbReference>
<name>A0ABU7L4F7_9NOCA</name>
<dbReference type="Gene3D" id="3.90.79.10">
    <property type="entry name" value="Nucleoside Triphosphate Pyrophosphohydrolase"/>
    <property type="match status" value="1"/>
</dbReference>
<feature type="binding site" evidence="10">
    <location>
        <position position="118"/>
    </location>
    <ligand>
        <name>Mn(2+)</name>
        <dbReference type="ChEBI" id="CHEBI:29035"/>
    </ligand>
</feature>
<keyword evidence="7 10" id="KW-0464">Manganese</keyword>
<dbReference type="PANTHER" id="PTHR10885">
    <property type="entry name" value="ISOPENTENYL-DIPHOSPHATE DELTA-ISOMERASE"/>
    <property type="match status" value="1"/>
</dbReference>
<evidence type="ECO:0000256" key="1">
    <source>
        <dbReference type="ARBA" id="ARBA00004826"/>
    </source>
</evidence>
<dbReference type="HAMAP" id="MF_00202">
    <property type="entry name" value="Idi"/>
    <property type="match status" value="1"/>
</dbReference>
<evidence type="ECO:0000313" key="12">
    <source>
        <dbReference type="EMBL" id="MEE2056242.1"/>
    </source>
</evidence>
<feature type="binding site" evidence="10">
    <location>
        <position position="120"/>
    </location>
    <ligand>
        <name>Mn(2+)</name>
        <dbReference type="ChEBI" id="CHEBI:29035"/>
    </ligand>
</feature>
<evidence type="ECO:0000256" key="8">
    <source>
        <dbReference type="ARBA" id="ARBA00023229"/>
    </source>
</evidence>
<feature type="binding site" evidence="10">
    <location>
        <position position="73"/>
    </location>
    <ligand>
        <name>Mn(2+)</name>
        <dbReference type="ChEBI" id="CHEBI:29035"/>
    </ligand>
</feature>
<dbReference type="Proteomes" id="UP001336020">
    <property type="component" value="Unassembled WGS sequence"/>
</dbReference>
<dbReference type="InterPro" id="IPR011876">
    <property type="entry name" value="IsopentenylPP_isomerase_typ1"/>
</dbReference>
<keyword evidence="5 10" id="KW-0479">Metal-binding</keyword>
<dbReference type="InterPro" id="IPR015797">
    <property type="entry name" value="NUDIX_hydrolase-like_dom_sf"/>
</dbReference>
<feature type="binding site" evidence="10">
    <location>
        <position position="29"/>
    </location>
    <ligand>
        <name>Mn(2+)</name>
        <dbReference type="ChEBI" id="CHEBI:29035"/>
    </ligand>
</feature>
<comment type="subcellular location">
    <subcellularLocation>
        <location evidence="10">Cytoplasm</location>
    </subcellularLocation>
</comment>
<comment type="cofactor">
    <cofactor evidence="10">
        <name>Mg(2+)</name>
        <dbReference type="ChEBI" id="CHEBI:18420"/>
    </cofactor>
    <text evidence="10">Binds 1 Mg(2+) ion per subunit. The magnesium ion binds only when substrate is bound.</text>
</comment>
<dbReference type="NCBIfam" id="TIGR02150">
    <property type="entry name" value="IPP_isom_1"/>
    <property type="match status" value="1"/>
</dbReference>
<feature type="binding site" evidence="10">
    <location>
        <position position="36"/>
    </location>
    <ligand>
        <name>Mn(2+)</name>
        <dbReference type="ChEBI" id="CHEBI:29035"/>
    </ligand>
</feature>
<evidence type="ECO:0000256" key="3">
    <source>
        <dbReference type="ARBA" id="ARBA00012057"/>
    </source>
</evidence>
<dbReference type="PIRSF" id="PIRSF018427">
    <property type="entry name" value="Isopntndiph_ism"/>
    <property type="match status" value="1"/>
</dbReference>
<proteinExistence type="inferred from homology"/>
<comment type="similarity">
    <text evidence="2 10">Belongs to the IPP isomerase type 1 family.</text>
</comment>
<sequence>MTALAHEELVVLLDEDERPIGTAPKSTVHHTDTPLHLAFSCYVFDDAGRVLTTRRTLGKITWPGVWTNACCGHPGPDESLEAAVRRRLDQELGLVVDDVTCVLPHFRYRATAADGTVENEVCPVFCARAASGLDPEPSEVMEWSWVSWADMQTAATVPWLISPWAAEQIPQLAQAGVARWSDTAI</sequence>
<dbReference type="InterPro" id="IPR000086">
    <property type="entry name" value="NUDIX_hydrolase_dom"/>
</dbReference>
<keyword evidence="4 10" id="KW-0963">Cytoplasm</keyword>
<evidence type="ECO:0000313" key="13">
    <source>
        <dbReference type="Proteomes" id="UP001336020"/>
    </source>
</evidence>
<evidence type="ECO:0000256" key="2">
    <source>
        <dbReference type="ARBA" id="ARBA00007579"/>
    </source>
</evidence>
<keyword evidence="6 10" id="KW-0460">Magnesium</keyword>
<keyword evidence="13" id="KW-1185">Reference proteome</keyword>
<feature type="active site" evidence="10">
    <location>
        <position position="71"/>
    </location>
</feature>
<evidence type="ECO:0000256" key="7">
    <source>
        <dbReference type="ARBA" id="ARBA00023211"/>
    </source>
</evidence>
<gene>
    <name evidence="10 12" type="primary">idi</name>
    <name evidence="12" type="ORF">Q7514_01700</name>
</gene>
<dbReference type="PANTHER" id="PTHR10885:SF0">
    <property type="entry name" value="ISOPENTENYL-DIPHOSPHATE DELTA-ISOMERASE"/>
    <property type="match status" value="1"/>
</dbReference>
<reference evidence="12 13" key="1">
    <citation type="submission" date="2023-07" db="EMBL/GenBank/DDBJ databases">
        <authorList>
            <person name="Girao M."/>
            <person name="Carvalho M.F."/>
        </authorList>
    </citation>
    <scope>NUCLEOTIDE SEQUENCE [LARGE SCALE GENOMIC DNA]</scope>
    <source>
        <strain evidence="12 13">YIM65754</strain>
    </source>
</reference>
<feature type="active site" evidence="10">
    <location>
        <position position="120"/>
    </location>
</feature>
<feature type="binding site" evidence="10">
    <location>
        <position position="91"/>
    </location>
    <ligand>
        <name>Mg(2+)</name>
        <dbReference type="ChEBI" id="CHEBI:18420"/>
    </ligand>
</feature>
<comment type="function">
    <text evidence="10">Catalyzes the 1,3-allylic rearrangement of the homoallylic substrate isopentenyl (IPP) to its highly electrophilic allylic isomer, dimethylallyl diphosphate (DMAPP).</text>
</comment>
<evidence type="ECO:0000256" key="10">
    <source>
        <dbReference type="HAMAP-Rule" id="MF_00202"/>
    </source>
</evidence>
<evidence type="ECO:0000256" key="4">
    <source>
        <dbReference type="ARBA" id="ARBA00022490"/>
    </source>
</evidence>
<protein>
    <recommendedName>
        <fullName evidence="3 10">Isopentenyl-diphosphate Delta-isomerase</fullName>
        <shortName evidence="10">IPP isomerase</shortName>
        <ecNumber evidence="3 10">5.3.3.2</ecNumber>
    </recommendedName>
    <alternativeName>
        <fullName evidence="10">IPP:DMAPP isomerase</fullName>
    </alternativeName>
    <alternativeName>
        <fullName evidence="10">Isopentenyl pyrophosphate isomerase</fullName>
    </alternativeName>
</protein>
<dbReference type="Pfam" id="PF00293">
    <property type="entry name" value="NUDIX"/>
    <property type="match status" value="1"/>
</dbReference>
<dbReference type="NCBIfam" id="NF002995">
    <property type="entry name" value="PRK03759.1"/>
    <property type="match status" value="1"/>
</dbReference>
<feature type="domain" description="Nudix hydrolase" evidence="11">
    <location>
        <begin position="34"/>
        <end position="167"/>
    </location>
</feature>